<keyword evidence="3" id="KW-1185">Reference proteome</keyword>
<evidence type="ECO:0000313" key="2">
    <source>
        <dbReference type="EMBL" id="ERT57797.1"/>
    </source>
</evidence>
<feature type="domain" description="SHOCT-like" evidence="1">
    <location>
        <begin position="14"/>
        <end position="66"/>
    </location>
</feature>
<dbReference type="Pfam" id="PF20612">
    <property type="entry name" value="SHOCT_2"/>
    <property type="match status" value="1"/>
</dbReference>
<dbReference type="Proteomes" id="UP000017090">
    <property type="component" value="Unassembled WGS sequence"/>
</dbReference>
<protein>
    <recommendedName>
        <fullName evidence="1">SHOCT-like domain-containing protein</fullName>
    </recommendedName>
</protein>
<gene>
    <name evidence="2" type="ORF">HMPREF1250_1163</name>
</gene>
<organism evidence="2 3">
    <name type="scientific">Megasphaera vaginalis</name>
    <name type="common">ex Srinivasan et al. 2021</name>
    <dbReference type="NCBI Taxonomy" id="1111454"/>
    <lineage>
        <taxon>Bacteria</taxon>
        <taxon>Bacillati</taxon>
        <taxon>Bacillota</taxon>
        <taxon>Negativicutes</taxon>
        <taxon>Veillonellales</taxon>
        <taxon>Veillonellaceae</taxon>
        <taxon>Megasphaera</taxon>
    </lineage>
</organism>
<evidence type="ECO:0000259" key="1">
    <source>
        <dbReference type="Pfam" id="PF20612"/>
    </source>
</evidence>
<comment type="caution">
    <text evidence="2">The sequence shown here is derived from an EMBL/GenBank/DDBJ whole genome shotgun (WGS) entry which is preliminary data.</text>
</comment>
<dbReference type="eggNOG" id="ENOG502ZKSK">
    <property type="taxonomic scope" value="Bacteria"/>
</dbReference>
<sequence length="66" mass="7753">MIAILLTGSEVSAMDKKLFFNEITFQVTINLARKMLNDKLITKKEYQSFKKEMLHKYQPFFGGLYT</sequence>
<accession>U7UED5</accession>
<dbReference type="STRING" id="1111454.HMPREF1250_1163"/>
<proteinExistence type="predicted"/>
<dbReference type="EMBL" id="AWXA01000051">
    <property type="protein sequence ID" value="ERT57797.1"/>
    <property type="molecule type" value="Genomic_DNA"/>
</dbReference>
<dbReference type="PATRIC" id="fig|1111454.3.peg.1843"/>
<dbReference type="InterPro" id="IPR046749">
    <property type="entry name" value="SHOCT_2"/>
</dbReference>
<reference evidence="2 3" key="1">
    <citation type="submission" date="2013-09" db="EMBL/GenBank/DDBJ databases">
        <authorList>
            <person name="Durkin A.S."/>
            <person name="Haft D.R."/>
            <person name="McCorrison J."/>
            <person name="Torralba M."/>
            <person name="Gillis M."/>
            <person name="Haft D.H."/>
            <person name="Methe B."/>
            <person name="Sutton G."/>
            <person name="Nelson K.E."/>
        </authorList>
    </citation>
    <scope>NUCLEOTIDE SEQUENCE [LARGE SCALE GENOMIC DNA]</scope>
    <source>
        <strain evidence="2 3">BV3C16-1</strain>
    </source>
</reference>
<dbReference type="AlphaFoldDB" id="U7UED5"/>
<evidence type="ECO:0000313" key="3">
    <source>
        <dbReference type="Proteomes" id="UP000017090"/>
    </source>
</evidence>
<name>U7UED5_9FIRM</name>